<evidence type="ECO:0000313" key="1">
    <source>
        <dbReference type="EMBL" id="KAK7301470.1"/>
    </source>
</evidence>
<dbReference type="GO" id="GO:0009416">
    <property type="term" value="P:response to light stimulus"/>
    <property type="evidence" value="ECO:0007669"/>
    <property type="project" value="TreeGrafter"/>
</dbReference>
<dbReference type="AlphaFoldDB" id="A0AAN9JLI9"/>
<reference evidence="1 2" key="1">
    <citation type="submission" date="2024-01" db="EMBL/GenBank/DDBJ databases">
        <title>The genomes of 5 underutilized Papilionoideae crops provide insights into root nodulation and disease resistance.</title>
        <authorList>
            <person name="Yuan L."/>
        </authorList>
    </citation>
    <scope>NUCLEOTIDE SEQUENCE [LARGE SCALE GENOMIC DNA]</scope>
    <source>
        <strain evidence="1">LY-2023</strain>
        <tissue evidence="1">Leaf</tissue>
    </source>
</reference>
<comment type="caution">
    <text evidence="1">The sequence shown here is derived from an EMBL/GenBank/DDBJ whole genome shotgun (WGS) entry which is preliminary data.</text>
</comment>
<dbReference type="Proteomes" id="UP001359559">
    <property type="component" value="Unassembled WGS sequence"/>
</dbReference>
<evidence type="ECO:0000313" key="2">
    <source>
        <dbReference type="Proteomes" id="UP001359559"/>
    </source>
</evidence>
<proteinExistence type="predicted"/>
<keyword evidence="2" id="KW-1185">Reference proteome</keyword>
<dbReference type="EMBL" id="JAYKXN010000003">
    <property type="protein sequence ID" value="KAK7301470.1"/>
    <property type="molecule type" value="Genomic_DNA"/>
</dbReference>
<dbReference type="PANTHER" id="PTHR31008">
    <property type="entry name" value="COP1-INTERACTING PROTEIN-RELATED"/>
    <property type="match status" value="1"/>
</dbReference>
<accession>A0AAN9JLI9</accession>
<name>A0AAN9JLI9_CLITE</name>
<sequence length="105" mass="11836">MERCDLVIVGGSVDERRASELLELFLSRLKSAKDQISKGGYSITLHPPAPHACWFLRFVNTPEVLERFLTIEKEIVQIKGSIEKSNLVAEGRRYGWDISLMKGCG</sequence>
<dbReference type="GO" id="GO:0045893">
    <property type="term" value="P:positive regulation of DNA-templated transcription"/>
    <property type="evidence" value="ECO:0007669"/>
    <property type="project" value="TreeGrafter"/>
</dbReference>
<gene>
    <name evidence="1" type="ORF">RJT34_12335</name>
</gene>
<dbReference type="PANTHER" id="PTHR31008:SF4">
    <property type="entry name" value="COP1-INTERACTING PROTEIN 7"/>
    <property type="match status" value="1"/>
</dbReference>
<organism evidence="1 2">
    <name type="scientific">Clitoria ternatea</name>
    <name type="common">Butterfly pea</name>
    <dbReference type="NCBI Taxonomy" id="43366"/>
    <lineage>
        <taxon>Eukaryota</taxon>
        <taxon>Viridiplantae</taxon>
        <taxon>Streptophyta</taxon>
        <taxon>Embryophyta</taxon>
        <taxon>Tracheophyta</taxon>
        <taxon>Spermatophyta</taxon>
        <taxon>Magnoliopsida</taxon>
        <taxon>eudicotyledons</taxon>
        <taxon>Gunneridae</taxon>
        <taxon>Pentapetalae</taxon>
        <taxon>rosids</taxon>
        <taxon>fabids</taxon>
        <taxon>Fabales</taxon>
        <taxon>Fabaceae</taxon>
        <taxon>Papilionoideae</taxon>
        <taxon>50 kb inversion clade</taxon>
        <taxon>NPAAA clade</taxon>
        <taxon>indigoferoid/millettioid clade</taxon>
        <taxon>Phaseoleae</taxon>
        <taxon>Clitoria</taxon>
    </lineage>
</organism>
<protein>
    <submittedName>
        <fullName evidence="1">Uncharacterized protein</fullName>
    </submittedName>
</protein>